<organism evidence="6 7">
    <name type="scientific">Bifidobacterium breve DSM 20213 = JCM 1192</name>
    <dbReference type="NCBI Taxonomy" id="518634"/>
    <lineage>
        <taxon>Bacteria</taxon>
        <taxon>Bacillati</taxon>
        <taxon>Actinomycetota</taxon>
        <taxon>Actinomycetes</taxon>
        <taxon>Bifidobacteriales</taxon>
        <taxon>Bifidobacteriaceae</taxon>
        <taxon>Bifidobacterium</taxon>
    </lineage>
</organism>
<feature type="region of interest" description="Disordered" evidence="4">
    <location>
        <begin position="305"/>
        <end position="332"/>
    </location>
</feature>
<comment type="caution">
    <text evidence="6">The sequence shown here is derived from an EMBL/GenBank/DDBJ whole genome shotgun (WGS) entry which is preliminary data.</text>
</comment>
<dbReference type="PATRIC" id="fig|518634.7.peg.1412"/>
<dbReference type="SMART" id="SM00342">
    <property type="entry name" value="HTH_ARAC"/>
    <property type="match status" value="1"/>
</dbReference>
<keyword evidence="7" id="KW-1185">Reference proteome</keyword>
<dbReference type="Gene3D" id="2.60.120.10">
    <property type="entry name" value="Jelly Rolls"/>
    <property type="match status" value="1"/>
</dbReference>
<dbReference type="PANTHER" id="PTHR43280">
    <property type="entry name" value="ARAC-FAMILY TRANSCRIPTIONAL REGULATOR"/>
    <property type="match status" value="1"/>
</dbReference>
<dbReference type="PROSITE" id="PS01124">
    <property type="entry name" value="HTH_ARAC_FAMILY_2"/>
    <property type="match status" value="1"/>
</dbReference>
<dbReference type="Proteomes" id="UP000003191">
    <property type="component" value="Unassembled WGS sequence"/>
</dbReference>
<dbReference type="InterPro" id="IPR014710">
    <property type="entry name" value="RmlC-like_jellyroll"/>
</dbReference>
<dbReference type="SUPFAM" id="SSF51182">
    <property type="entry name" value="RmlC-like cupins"/>
    <property type="match status" value="1"/>
</dbReference>
<name>D4BQQ2_BIFBR</name>
<dbReference type="AlphaFoldDB" id="D4BQQ2"/>
<dbReference type="InterPro" id="IPR011051">
    <property type="entry name" value="RmlC_Cupin_sf"/>
</dbReference>
<protein>
    <submittedName>
        <fullName evidence="6">Transcriptional regulator, AraC family</fullName>
    </submittedName>
</protein>
<reference evidence="6 7" key="1">
    <citation type="submission" date="2010-02" db="EMBL/GenBank/DDBJ databases">
        <authorList>
            <person name="Weinstock G."/>
            <person name="Sodergren E."/>
            <person name="Clifton S."/>
            <person name="Fulton L."/>
            <person name="Fulton B."/>
            <person name="Courtney L."/>
            <person name="Fronick C."/>
            <person name="Harrison M."/>
            <person name="Strong C."/>
            <person name="Farmer C."/>
            <person name="Delahaunty K."/>
            <person name="Markovic C."/>
            <person name="Hall O."/>
            <person name="Minx P."/>
            <person name="Tomlinson C."/>
            <person name="Mitreva M."/>
            <person name="Nelson J."/>
            <person name="Hou S."/>
            <person name="Wollam A."/>
            <person name="Pepin K.H."/>
            <person name="Johnson M."/>
            <person name="Bhonagiri V."/>
            <person name="Zhang X."/>
            <person name="Suruliraj S."/>
            <person name="Warren W."/>
            <person name="Chinwalla A."/>
            <person name="Mardis E.R."/>
            <person name="Wilson R.K."/>
        </authorList>
    </citation>
    <scope>NUCLEOTIDE SEQUENCE [LARGE SCALE GENOMIC DNA]</scope>
    <source>
        <strain evidence="6 7">DSM 20213</strain>
    </source>
</reference>
<dbReference type="STRING" id="1685.RY69_131"/>
<dbReference type="InterPro" id="IPR009057">
    <property type="entry name" value="Homeodomain-like_sf"/>
</dbReference>
<dbReference type="PANTHER" id="PTHR43280:SF27">
    <property type="entry name" value="TRANSCRIPTIONAL REGULATOR MTLR"/>
    <property type="match status" value="1"/>
</dbReference>
<sequence length="332" mass="36279">MGRAVPPVMPGQAKGASMNADIMFADRRRTVVESGSGALEVIVPDADAAVRWTSHGYPNSLAKWHHHPQIEFHLIREGSGLMMVGDCVVPCRAGHVALIGSNLPHNWVSDVKPGERLARRDVLCHVRPQTVKALMACFPETARFNLVLRRAARAMVLSGESAQAAGALLEGMGDHDPARRVADLIELFGVFADAPETEASTVVTPGYDLELSSDTERTVNEAIAYVTENLAGEISLEEAARLVSMSPSAFSRFFKRAAGIGFSDFVRRLRIGRAKRLLATTDRAVARIREECGYDNASNFNRRFLDETGTTPSTYRKAHRKAGRKPSDNADR</sequence>
<keyword evidence="2" id="KW-0238">DNA-binding</keyword>
<dbReference type="Pfam" id="PF02311">
    <property type="entry name" value="AraC_binding"/>
    <property type="match status" value="1"/>
</dbReference>
<evidence type="ECO:0000313" key="6">
    <source>
        <dbReference type="EMBL" id="EFE88547.1"/>
    </source>
</evidence>
<gene>
    <name evidence="6" type="ORF">BIFBRE_04429</name>
</gene>
<feature type="domain" description="HTH araC/xylS-type" evidence="5">
    <location>
        <begin position="220"/>
        <end position="318"/>
    </location>
</feature>
<evidence type="ECO:0000313" key="7">
    <source>
        <dbReference type="Proteomes" id="UP000003191"/>
    </source>
</evidence>
<accession>D4BQQ2</accession>
<dbReference type="GO" id="GO:0003700">
    <property type="term" value="F:DNA-binding transcription factor activity"/>
    <property type="evidence" value="ECO:0007669"/>
    <property type="project" value="InterPro"/>
</dbReference>
<evidence type="ECO:0000256" key="1">
    <source>
        <dbReference type="ARBA" id="ARBA00023015"/>
    </source>
</evidence>
<evidence type="ECO:0000256" key="3">
    <source>
        <dbReference type="ARBA" id="ARBA00023163"/>
    </source>
</evidence>
<evidence type="ECO:0000259" key="5">
    <source>
        <dbReference type="PROSITE" id="PS01124"/>
    </source>
</evidence>
<proteinExistence type="predicted"/>
<keyword evidence="3" id="KW-0804">Transcription</keyword>
<evidence type="ECO:0000256" key="4">
    <source>
        <dbReference type="SAM" id="MobiDB-lite"/>
    </source>
</evidence>
<dbReference type="HOGENOM" id="CLU_000445_88_3_11"/>
<keyword evidence="1" id="KW-0805">Transcription regulation</keyword>
<dbReference type="EMBL" id="ACCG02000012">
    <property type="protein sequence ID" value="EFE88547.1"/>
    <property type="molecule type" value="Genomic_DNA"/>
</dbReference>
<dbReference type="Gene3D" id="1.10.10.60">
    <property type="entry name" value="Homeodomain-like"/>
    <property type="match status" value="2"/>
</dbReference>
<dbReference type="InterPro" id="IPR003313">
    <property type="entry name" value="AraC-bd"/>
</dbReference>
<dbReference type="InterPro" id="IPR018060">
    <property type="entry name" value="HTH_AraC"/>
</dbReference>
<dbReference type="GO" id="GO:0043565">
    <property type="term" value="F:sequence-specific DNA binding"/>
    <property type="evidence" value="ECO:0007669"/>
    <property type="project" value="InterPro"/>
</dbReference>
<dbReference type="Pfam" id="PF12833">
    <property type="entry name" value="HTH_18"/>
    <property type="match status" value="1"/>
</dbReference>
<evidence type="ECO:0000256" key="2">
    <source>
        <dbReference type="ARBA" id="ARBA00023125"/>
    </source>
</evidence>
<dbReference type="SUPFAM" id="SSF46689">
    <property type="entry name" value="Homeodomain-like"/>
    <property type="match status" value="2"/>
</dbReference>